<dbReference type="FunFam" id="1.20.5.170:FF:000006">
    <property type="entry name" value="fos-related antigen 2 isoform X1"/>
    <property type="match status" value="1"/>
</dbReference>
<name>A0A6P3VV31_CLUHA</name>
<keyword evidence="1" id="KW-0175">Coiled coil</keyword>
<evidence type="ECO:0000259" key="3">
    <source>
        <dbReference type="PROSITE" id="PS50217"/>
    </source>
</evidence>
<dbReference type="CDD" id="cd14721">
    <property type="entry name" value="bZIP_Fos"/>
    <property type="match status" value="1"/>
</dbReference>
<accession>A0A6P3VV31</accession>
<sequence length="303" mass="34054">MSQENFEDTPSTSTESTERKLPWDLSDISSTQQRNHLRMPMPNSAFVPTLNAIASSQELQWMVQPAALGSMPGPCVPSPQYSRPITHTAHSAHARPGVIHAVGNTSWQRKRTHQLHPEEEEKQRLRRERNKLAAAKCRNRRRELTDLLQGETERLEQEQASLQQQVDSLRDERARLEHVLTTHSSACSLSPAMYPTEMPLSATAPLEVKQEPEEVQDEALYPLKQEALLDAEDQYAHKDAFGTQTGAGFSFSYRFIDCNSSETDSSLSYSDELLNSSIPKVHSTDNSRGSHYSDVRVLSSPTL</sequence>
<proteinExistence type="predicted"/>
<dbReference type="SMART" id="SM00338">
    <property type="entry name" value="BRLZ"/>
    <property type="match status" value="1"/>
</dbReference>
<dbReference type="Pfam" id="PF00170">
    <property type="entry name" value="bZIP_1"/>
    <property type="match status" value="1"/>
</dbReference>
<feature type="domain" description="BZIP" evidence="3">
    <location>
        <begin position="120"/>
        <end position="183"/>
    </location>
</feature>
<dbReference type="KEGG" id="char:105899414"/>
<evidence type="ECO:0000313" key="5">
    <source>
        <dbReference type="RefSeq" id="XP_012682051.1"/>
    </source>
</evidence>
<dbReference type="PANTHER" id="PTHR23351:SF25">
    <property type="entry name" value="FOS-RELATED ANTIGEN 2"/>
    <property type="match status" value="1"/>
</dbReference>
<feature type="region of interest" description="Disordered" evidence="2">
    <location>
        <begin position="1"/>
        <end position="40"/>
    </location>
</feature>
<dbReference type="GO" id="GO:0000978">
    <property type="term" value="F:RNA polymerase II cis-regulatory region sequence-specific DNA binding"/>
    <property type="evidence" value="ECO:0007669"/>
    <property type="project" value="TreeGrafter"/>
</dbReference>
<keyword evidence="4" id="KW-1185">Reference proteome</keyword>
<dbReference type="RefSeq" id="XP_012682051.1">
    <property type="nucleotide sequence ID" value="XM_012826597.3"/>
</dbReference>
<evidence type="ECO:0000313" key="4">
    <source>
        <dbReference type="Proteomes" id="UP000515152"/>
    </source>
</evidence>
<dbReference type="PANTHER" id="PTHR23351">
    <property type="entry name" value="FOS TRANSCRIPTION FACTOR-RELATED"/>
    <property type="match status" value="1"/>
</dbReference>
<dbReference type="GO" id="GO:0005634">
    <property type="term" value="C:nucleus"/>
    <property type="evidence" value="ECO:0007669"/>
    <property type="project" value="TreeGrafter"/>
</dbReference>
<evidence type="ECO:0000256" key="1">
    <source>
        <dbReference type="SAM" id="Coils"/>
    </source>
</evidence>
<dbReference type="AlphaFoldDB" id="A0A6P3VV31"/>
<feature type="region of interest" description="Disordered" evidence="2">
    <location>
        <begin position="278"/>
        <end position="303"/>
    </location>
</feature>
<dbReference type="InterPro" id="IPR004827">
    <property type="entry name" value="bZIP"/>
</dbReference>
<dbReference type="InterPro" id="IPR000837">
    <property type="entry name" value="AP-1"/>
</dbReference>
<dbReference type="PRINTS" id="PR00042">
    <property type="entry name" value="LEUZIPPRFOS"/>
</dbReference>
<dbReference type="Gene3D" id="1.20.5.170">
    <property type="match status" value="1"/>
</dbReference>
<dbReference type="GeneID" id="105899414"/>
<dbReference type="PROSITE" id="PS00036">
    <property type="entry name" value="BZIP_BASIC"/>
    <property type="match status" value="1"/>
</dbReference>
<feature type="coiled-coil region" evidence="1">
    <location>
        <begin position="118"/>
        <end position="179"/>
    </location>
</feature>
<dbReference type="SUPFAM" id="SSF57959">
    <property type="entry name" value="Leucine zipper domain"/>
    <property type="match status" value="1"/>
</dbReference>
<dbReference type="GO" id="GO:0000981">
    <property type="term" value="F:DNA-binding transcription factor activity, RNA polymerase II-specific"/>
    <property type="evidence" value="ECO:0007669"/>
    <property type="project" value="TreeGrafter"/>
</dbReference>
<dbReference type="OrthoDB" id="5866312at2759"/>
<dbReference type="PROSITE" id="PS50217">
    <property type="entry name" value="BZIP"/>
    <property type="match status" value="1"/>
</dbReference>
<reference evidence="5" key="1">
    <citation type="submission" date="2025-08" db="UniProtKB">
        <authorList>
            <consortium name="RefSeq"/>
        </authorList>
    </citation>
    <scope>IDENTIFICATION</scope>
</reference>
<protein>
    <submittedName>
        <fullName evidence="5">Fos-related antigen 2-like</fullName>
    </submittedName>
</protein>
<dbReference type="InterPro" id="IPR046347">
    <property type="entry name" value="bZIP_sf"/>
</dbReference>
<organism evidence="4 5">
    <name type="scientific">Clupea harengus</name>
    <name type="common">Atlantic herring</name>
    <dbReference type="NCBI Taxonomy" id="7950"/>
    <lineage>
        <taxon>Eukaryota</taxon>
        <taxon>Metazoa</taxon>
        <taxon>Chordata</taxon>
        <taxon>Craniata</taxon>
        <taxon>Vertebrata</taxon>
        <taxon>Euteleostomi</taxon>
        <taxon>Actinopterygii</taxon>
        <taxon>Neopterygii</taxon>
        <taxon>Teleostei</taxon>
        <taxon>Clupei</taxon>
        <taxon>Clupeiformes</taxon>
        <taxon>Clupeoidei</taxon>
        <taxon>Clupeidae</taxon>
        <taxon>Clupea</taxon>
    </lineage>
</organism>
<dbReference type="Proteomes" id="UP000515152">
    <property type="component" value="Chromosome 15"/>
</dbReference>
<evidence type="ECO:0000256" key="2">
    <source>
        <dbReference type="SAM" id="MobiDB-lite"/>
    </source>
</evidence>
<gene>
    <name evidence="5" type="primary">LOC105899414</name>
</gene>